<protein>
    <submittedName>
        <fullName evidence="2">Uncharacterized protein</fullName>
    </submittedName>
</protein>
<gene>
    <name evidence="2" type="ORF">B296_00000634</name>
</gene>
<dbReference type="AlphaFoldDB" id="A0A427B4J2"/>
<accession>A0A427B4J2</accession>
<feature type="compositionally biased region" description="Acidic residues" evidence="1">
    <location>
        <begin position="60"/>
        <end position="73"/>
    </location>
</feature>
<evidence type="ECO:0000313" key="3">
    <source>
        <dbReference type="Proteomes" id="UP000287651"/>
    </source>
</evidence>
<comment type="caution">
    <text evidence="2">The sequence shown here is derived from an EMBL/GenBank/DDBJ whole genome shotgun (WGS) entry which is preliminary data.</text>
</comment>
<organism evidence="2 3">
    <name type="scientific">Ensete ventricosum</name>
    <name type="common">Abyssinian banana</name>
    <name type="synonym">Musa ensete</name>
    <dbReference type="NCBI Taxonomy" id="4639"/>
    <lineage>
        <taxon>Eukaryota</taxon>
        <taxon>Viridiplantae</taxon>
        <taxon>Streptophyta</taxon>
        <taxon>Embryophyta</taxon>
        <taxon>Tracheophyta</taxon>
        <taxon>Spermatophyta</taxon>
        <taxon>Magnoliopsida</taxon>
        <taxon>Liliopsida</taxon>
        <taxon>Zingiberales</taxon>
        <taxon>Musaceae</taxon>
        <taxon>Ensete</taxon>
    </lineage>
</organism>
<name>A0A427B4J2_ENSVE</name>
<evidence type="ECO:0000313" key="2">
    <source>
        <dbReference type="EMBL" id="RRT83367.1"/>
    </source>
</evidence>
<evidence type="ECO:0000256" key="1">
    <source>
        <dbReference type="SAM" id="MobiDB-lite"/>
    </source>
</evidence>
<dbReference type="EMBL" id="AMZH03000507">
    <property type="protein sequence ID" value="RRT83367.1"/>
    <property type="molecule type" value="Genomic_DNA"/>
</dbReference>
<feature type="region of interest" description="Disordered" evidence="1">
    <location>
        <begin position="50"/>
        <end position="87"/>
    </location>
</feature>
<reference evidence="2 3" key="1">
    <citation type="journal article" date="2014" name="Agronomy (Basel)">
        <title>A Draft Genome Sequence for Ensete ventricosum, the Drought-Tolerant Tree Against Hunger.</title>
        <authorList>
            <person name="Harrison J."/>
            <person name="Moore K.A."/>
            <person name="Paszkiewicz K."/>
            <person name="Jones T."/>
            <person name="Grant M."/>
            <person name="Ambacheew D."/>
            <person name="Muzemil S."/>
            <person name="Studholme D.J."/>
        </authorList>
    </citation>
    <scope>NUCLEOTIDE SEQUENCE [LARGE SCALE GENOMIC DNA]</scope>
</reference>
<sequence length="109" mass="11268">MCNLSSKKMVYHIEEEEAVEAVAADEGGEAEVGEAEGRGEKELDHHIIGMMGGGVGENEVGGEGDENAQEEEGPGDHDVPSIGLVYTHPPEAGPKALELVASVGEVACV</sequence>
<proteinExistence type="predicted"/>
<feature type="compositionally biased region" description="Gly residues" evidence="1">
    <location>
        <begin position="50"/>
        <end position="59"/>
    </location>
</feature>
<dbReference type="Proteomes" id="UP000287651">
    <property type="component" value="Unassembled WGS sequence"/>
</dbReference>